<evidence type="ECO:0000313" key="3">
    <source>
        <dbReference type="Proteomes" id="UP000829196"/>
    </source>
</evidence>
<keyword evidence="1" id="KW-1133">Transmembrane helix</keyword>
<keyword evidence="3" id="KW-1185">Reference proteome</keyword>
<organism evidence="2 3">
    <name type="scientific">Dendrobium nobile</name>
    <name type="common">Orchid</name>
    <dbReference type="NCBI Taxonomy" id="94219"/>
    <lineage>
        <taxon>Eukaryota</taxon>
        <taxon>Viridiplantae</taxon>
        <taxon>Streptophyta</taxon>
        <taxon>Embryophyta</taxon>
        <taxon>Tracheophyta</taxon>
        <taxon>Spermatophyta</taxon>
        <taxon>Magnoliopsida</taxon>
        <taxon>Liliopsida</taxon>
        <taxon>Asparagales</taxon>
        <taxon>Orchidaceae</taxon>
        <taxon>Epidendroideae</taxon>
        <taxon>Malaxideae</taxon>
        <taxon>Dendrobiinae</taxon>
        <taxon>Dendrobium</taxon>
    </lineage>
</organism>
<gene>
    <name evidence="2" type="ORF">KFK09_006859</name>
</gene>
<reference evidence="2" key="1">
    <citation type="journal article" date="2022" name="Front. Genet.">
        <title>Chromosome-Scale Assembly of the Dendrobium nobile Genome Provides Insights Into the Molecular Mechanism of the Biosynthesis of the Medicinal Active Ingredient of Dendrobium.</title>
        <authorList>
            <person name="Xu Q."/>
            <person name="Niu S.-C."/>
            <person name="Li K.-L."/>
            <person name="Zheng P.-J."/>
            <person name="Zhang X.-J."/>
            <person name="Jia Y."/>
            <person name="Liu Y."/>
            <person name="Niu Y.-X."/>
            <person name="Yu L.-H."/>
            <person name="Chen D.-F."/>
            <person name="Zhang G.-Q."/>
        </authorList>
    </citation>
    <scope>NUCLEOTIDE SEQUENCE</scope>
    <source>
        <tissue evidence="2">Leaf</tissue>
    </source>
</reference>
<feature type="transmembrane region" description="Helical" evidence="1">
    <location>
        <begin position="76"/>
        <end position="97"/>
    </location>
</feature>
<evidence type="ECO:0000313" key="2">
    <source>
        <dbReference type="EMBL" id="KAI0519412.1"/>
    </source>
</evidence>
<dbReference type="EMBL" id="JAGYWB010000006">
    <property type="protein sequence ID" value="KAI0519412.1"/>
    <property type="molecule type" value="Genomic_DNA"/>
</dbReference>
<keyword evidence="1" id="KW-0812">Transmembrane</keyword>
<sequence>MADPERDHGFVYDHQSLADILQSPFFDLNLKVDDTVDVYIDRILFTLAPSIEEHLPSGPWRIIGHPPASSPPANFLWIKTVGVLFLSMTSLGFLKLFSH</sequence>
<name>A0A8T3BQE4_DENNO</name>
<proteinExistence type="predicted"/>
<dbReference type="OrthoDB" id="10453206at2759"/>
<evidence type="ECO:0000256" key="1">
    <source>
        <dbReference type="SAM" id="Phobius"/>
    </source>
</evidence>
<comment type="caution">
    <text evidence="2">The sequence shown here is derived from an EMBL/GenBank/DDBJ whole genome shotgun (WGS) entry which is preliminary data.</text>
</comment>
<accession>A0A8T3BQE4</accession>
<keyword evidence="1" id="KW-0472">Membrane</keyword>
<dbReference type="AlphaFoldDB" id="A0A8T3BQE4"/>
<protein>
    <submittedName>
        <fullName evidence="2">Uncharacterized protein</fullName>
    </submittedName>
</protein>
<dbReference type="Proteomes" id="UP000829196">
    <property type="component" value="Unassembled WGS sequence"/>
</dbReference>